<dbReference type="Pfam" id="PF13458">
    <property type="entry name" value="Peripla_BP_6"/>
    <property type="match status" value="1"/>
</dbReference>
<evidence type="ECO:0000313" key="5">
    <source>
        <dbReference type="EMBL" id="MDO6963092.1"/>
    </source>
</evidence>
<evidence type="ECO:0000259" key="4">
    <source>
        <dbReference type="Pfam" id="PF13458"/>
    </source>
</evidence>
<gene>
    <name evidence="5" type="ORF">Q4481_03930</name>
</gene>
<evidence type="ECO:0000313" key="6">
    <source>
        <dbReference type="Proteomes" id="UP001174932"/>
    </source>
</evidence>
<dbReference type="PANTHER" id="PTHR47151:SF2">
    <property type="entry name" value="AMINO ACID BINDING PROTEIN"/>
    <property type="match status" value="1"/>
</dbReference>
<dbReference type="InterPro" id="IPR028082">
    <property type="entry name" value="Peripla_BP_I"/>
</dbReference>
<dbReference type="InterPro" id="IPR028081">
    <property type="entry name" value="Leu-bd"/>
</dbReference>
<keyword evidence="6" id="KW-1185">Reference proteome</keyword>
<accession>A0ABT8YHD7</accession>
<dbReference type="RefSeq" id="WP_304374979.1">
    <property type="nucleotide sequence ID" value="NZ_JAUOZU010000003.1"/>
</dbReference>
<proteinExistence type="inferred from homology"/>
<dbReference type="Proteomes" id="UP001174932">
    <property type="component" value="Unassembled WGS sequence"/>
</dbReference>
<organism evidence="5 6">
    <name type="scientific">Rhizobium alvei</name>
    <dbReference type="NCBI Taxonomy" id="1132659"/>
    <lineage>
        <taxon>Bacteria</taxon>
        <taxon>Pseudomonadati</taxon>
        <taxon>Pseudomonadota</taxon>
        <taxon>Alphaproteobacteria</taxon>
        <taxon>Hyphomicrobiales</taxon>
        <taxon>Rhizobiaceae</taxon>
        <taxon>Rhizobium/Agrobacterium group</taxon>
        <taxon>Rhizobium</taxon>
    </lineage>
</organism>
<dbReference type="CDD" id="cd06342">
    <property type="entry name" value="PBP1_ABC_LIVBP-like"/>
    <property type="match status" value="1"/>
</dbReference>
<dbReference type="PANTHER" id="PTHR47151">
    <property type="entry name" value="LEU/ILE/VAL-BINDING ABC TRANSPORTER SUBUNIT"/>
    <property type="match status" value="1"/>
</dbReference>
<feature type="domain" description="Leucine-binding protein" evidence="4">
    <location>
        <begin position="36"/>
        <end position="357"/>
    </location>
</feature>
<protein>
    <submittedName>
        <fullName evidence="5">Branched-chain amino acid ABC transporter substrate-binding protein</fullName>
    </submittedName>
</protein>
<reference evidence="5" key="2">
    <citation type="submission" date="2023-07" db="EMBL/GenBank/DDBJ databases">
        <authorList>
            <person name="Shen H."/>
        </authorList>
    </citation>
    <scope>NUCLEOTIDE SEQUENCE</scope>
    <source>
        <strain evidence="5">TNR-22</strain>
    </source>
</reference>
<evidence type="ECO:0000256" key="1">
    <source>
        <dbReference type="ARBA" id="ARBA00010062"/>
    </source>
</evidence>
<feature type="chain" id="PRO_5045094700" evidence="3">
    <location>
        <begin position="31"/>
        <end position="367"/>
    </location>
</feature>
<evidence type="ECO:0000256" key="3">
    <source>
        <dbReference type="SAM" id="SignalP"/>
    </source>
</evidence>
<dbReference type="Gene3D" id="3.40.50.2300">
    <property type="match status" value="2"/>
</dbReference>
<dbReference type="SUPFAM" id="SSF53822">
    <property type="entry name" value="Periplasmic binding protein-like I"/>
    <property type="match status" value="1"/>
</dbReference>
<comment type="similarity">
    <text evidence="1">Belongs to the leucine-binding protein family.</text>
</comment>
<reference evidence="5" key="1">
    <citation type="journal article" date="2015" name="Int. J. Syst. Evol. Microbiol.">
        <title>Rhizobium alvei sp. nov., isolated from a freshwater river.</title>
        <authorList>
            <person name="Sheu S.Y."/>
            <person name="Huang H.W."/>
            <person name="Young C.C."/>
            <person name="Chen W.M."/>
        </authorList>
    </citation>
    <scope>NUCLEOTIDE SEQUENCE</scope>
    <source>
        <strain evidence="5">TNR-22</strain>
    </source>
</reference>
<dbReference type="EMBL" id="JAUOZU010000003">
    <property type="protein sequence ID" value="MDO6963092.1"/>
    <property type="molecule type" value="Genomic_DNA"/>
</dbReference>
<feature type="signal peptide" evidence="3">
    <location>
        <begin position="1"/>
        <end position="30"/>
    </location>
</feature>
<keyword evidence="2 3" id="KW-0732">Signal</keyword>
<name>A0ABT8YHD7_9HYPH</name>
<comment type="caution">
    <text evidence="5">The sequence shown here is derived from an EMBL/GenBank/DDBJ whole genome shotgun (WGS) entry which is preliminary data.</text>
</comment>
<evidence type="ECO:0000256" key="2">
    <source>
        <dbReference type="ARBA" id="ARBA00022729"/>
    </source>
</evidence>
<sequence length="367" mass="38472">MTRTSFLRARAQITAGAFLAALLLAGPVAAADQQIIAVVAPADGNFAILGNQIRDGARLAAGKDVALVEIAETCEPGSGPAIAEKIVEAGARAAIGFLCTESLEGTLPRLAEAKIPALTLSVRSPVLMAEALKNGWPLFRLAPRPEQEMALIEDTILKLWKDKPFALIDDGSILSRETVETLRESLEAKGMKPMFIDTYRAAQETQMPLVRRLAKAGVTHVFVAGDRNDMAIITRDAASAQLGMHFLGGDAVNGADQPVPLTSGTLAVTLPGAETIASAQPLVLALAKEGRVAEGYVVPAHAAIRLLIDAIEIADGSGAPLADAMVGTPFDTVLGSIMFGKDHALASNPFQLLEWDGKAFVSPKVSN</sequence>